<dbReference type="CDD" id="cd00293">
    <property type="entry name" value="USP-like"/>
    <property type="match status" value="1"/>
</dbReference>
<comment type="similarity">
    <text evidence="1">Belongs to the universal stress protein A family.</text>
</comment>
<dbReference type="PRINTS" id="PR01438">
    <property type="entry name" value="UNVRSLSTRESS"/>
</dbReference>
<dbReference type="InterPro" id="IPR014729">
    <property type="entry name" value="Rossmann-like_a/b/a_fold"/>
</dbReference>
<evidence type="ECO:0000256" key="1">
    <source>
        <dbReference type="ARBA" id="ARBA00008791"/>
    </source>
</evidence>
<name>A0A517TYS9_9BACT</name>
<dbReference type="PANTHER" id="PTHR46268">
    <property type="entry name" value="STRESS RESPONSE PROTEIN NHAX"/>
    <property type="match status" value="1"/>
</dbReference>
<dbReference type="SUPFAM" id="SSF52402">
    <property type="entry name" value="Adenine nucleotide alpha hydrolases-like"/>
    <property type="match status" value="1"/>
</dbReference>
<evidence type="ECO:0000259" key="2">
    <source>
        <dbReference type="Pfam" id="PF00582"/>
    </source>
</evidence>
<reference evidence="3 4" key="1">
    <citation type="submission" date="2019-02" db="EMBL/GenBank/DDBJ databases">
        <title>Deep-cultivation of Planctomycetes and their phenomic and genomic characterization uncovers novel biology.</title>
        <authorList>
            <person name="Wiegand S."/>
            <person name="Jogler M."/>
            <person name="Boedeker C."/>
            <person name="Pinto D."/>
            <person name="Vollmers J."/>
            <person name="Rivas-Marin E."/>
            <person name="Kohn T."/>
            <person name="Peeters S.H."/>
            <person name="Heuer A."/>
            <person name="Rast P."/>
            <person name="Oberbeckmann S."/>
            <person name="Bunk B."/>
            <person name="Jeske O."/>
            <person name="Meyerdierks A."/>
            <person name="Storesund J.E."/>
            <person name="Kallscheuer N."/>
            <person name="Luecker S."/>
            <person name="Lage O.M."/>
            <person name="Pohl T."/>
            <person name="Merkel B.J."/>
            <person name="Hornburger P."/>
            <person name="Mueller R.-W."/>
            <person name="Bruemmer F."/>
            <person name="Labrenz M."/>
            <person name="Spormann A.M."/>
            <person name="Op den Camp H."/>
            <person name="Overmann J."/>
            <person name="Amann R."/>
            <person name="Jetten M.S.M."/>
            <person name="Mascher T."/>
            <person name="Medema M.H."/>
            <person name="Devos D.P."/>
            <person name="Kaster A.-K."/>
            <person name="Ovreas L."/>
            <person name="Rohde M."/>
            <person name="Galperin M.Y."/>
            <person name="Jogler C."/>
        </authorList>
    </citation>
    <scope>NUCLEOTIDE SEQUENCE [LARGE SCALE GENOMIC DNA]</scope>
    <source>
        <strain evidence="3 4">I41</strain>
    </source>
</reference>
<protein>
    <submittedName>
        <fullName evidence="3">Universal stress protein F</fullName>
    </submittedName>
</protein>
<accession>A0A517TYS9</accession>
<dbReference type="AlphaFoldDB" id="A0A517TYS9"/>
<dbReference type="InterPro" id="IPR006016">
    <property type="entry name" value="UspA"/>
</dbReference>
<dbReference type="KEGG" id="llh:I41_27220"/>
<dbReference type="Gene3D" id="3.40.50.620">
    <property type="entry name" value="HUPs"/>
    <property type="match status" value="1"/>
</dbReference>
<dbReference type="OrthoDB" id="9794782at2"/>
<evidence type="ECO:0000313" key="3">
    <source>
        <dbReference type="EMBL" id="QDT73533.1"/>
    </source>
</evidence>
<evidence type="ECO:0000313" key="4">
    <source>
        <dbReference type="Proteomes" id="UP000317909"/>
    </source>
</evidence>
<dbReference type="RefSeq" id="WP_145433111.1">
    <property type="nucleotide sequence ID" value="NZ_CP036339.1"/>
</dbReference>
<dbReference type="EMBL" id="CP036339">
    <property type="protein sequence ID" value="QDT73533.1"/>
    <property type="molecule type" value="Genomic_DNA"/>
</dbReference>
<proteinExistence type="inferred from homology"/>
<keyword evidence="4" id="KW-1185">Reference proteome</keyword>
<gene>
    <name evidence="3" type="primary">uspF</name>
    <name evidence="3" type="ORF">I41_27220</name>
</gene>
<sequence>MRNFSDVPVIAPTDFSVESDRGVVTAIELAGTAKHVTVIHVTPPILIVEPVVVYDTISDEERRANLELALRERYSSPEYEGVNLEVRIGDPGSEIVKLAKEKKAGLIVMPSHGRTFLTHLLLGSVAERVVRTAECPVLVVRK</sequence>
<dbReference type="Proteomes" id="UP000317909">
    <property type="component" value="Chromosome"/>
</dbReference>
<organism evidence="3 4">
    <name type="scientific">Lacipirellula limnantheis</name>
    <dbReference type="NCBI Taxonomy" id="2528024"/>
    <lineage>
        <taxon>Bacteria</taxon>
        <taxon>Pseudomonadati</taxon>
        <taxon>Planctomycetota</taxon>
        <taxon>Planctomycetia</taxon>
        <taxon>Pirellulales</taxon>
        <taxon>Lacipirellulaceae</taxon>
        <taxon>Lacipirellula</taxon>
    </lineage>
</organism>
<dbReference type="InterPro" id="IPR006015">
    <property type="entry name" value="Universal_stress_UspA"/>
</dbReference>
<dbReference type="Pfam" id="PF00582">
    <property type="entry name" value="Usp"/>
    <property type="match status" value="1"/>
</dbReference>
<feature type="domain" description="UspA" evidence="2">
    <location>
        <begin position="9"/>
        <end position="141"/>
    </location>
</feature>
<dbReference type="PANTHER" id="PTHR46268:SF6">
    <property type="entry name" value="UNIVERSAL STRESS PROTEIN UP12"/>
    <property type="match status" value="1"/>
</dbReference>